<evidence type="ECO:0000313" key="5">
    <source>
        <dbReference type="Proteomes" id="UP000070376"/>
    </source>
</evidence>
<proteinExistence type="predicted"/>
<name>A0A0C5CBG9_HEYCO</name>
<keyword evidence="1" id="KW-0472">Membrane</keyword>
<dbReference type="EMBL" id="CP010525">
    <property type="protein sequence ID" value="AJO24166.1"/>
    <property type="molecule type" value="Genomic_DNA"/>
</dbReference>
<evidence type="ECO:0000256" key="1">
    <source>
        <dbReference type="SAM" id="Phobius"/>
    </source>
</evidence>
<keyword evidence="4" id="KW-1185">Reference proteome</keyword>
<keyword evidence="1" id="KW-1133">Transmembrane helix</keyword>
<reference evidence="2" key="1">
    <citation type="submission" date="2015-01" db="EMBL/GenBank/DDBJ databases">
        <title>Comparative genome analysis of Bacillus coagulans HM-08, Clostridium butyricum HM-68, Bacillus subtilis HM-66 and Bacillus licheniformis BL-09.</title>
        <authorList>
            <person name="Zhang H."/>
        </authorList>
    </citation>
    <scope>NUCLEOTIDE SEQUENCE [LARGE SCALE GENOMIC DNA]</scope>
    <source>
        <strain evidence="2">HM-08</strain>
    </source>
</reference>
<dbReference type="PATRIC" id="fig|1398.18.peg.3330"/>
<feature type="transmembrane region" description="Helical" evidence="1">
    <location>
        <begin position="34"/>
        <end position="52"/>
    </location>
</feature>
<organism evidence="3 5">
    <name type="scientific">Heyndrickxia coagulans</name>
    <name type="common">Weizmannia coagulans</name>
    <dbReference type="NCBI Taxonomy" id="1398"/>
    <lineage>
        <taxon>Bacteria</taxon>
        <taxon>Bacillati</taxon>
        <taxon>Bacillota</taxon>
        <taxon>Bacilli</taxon>
        <taxon>Bacillales</taxon>
        <taxon>Bacillaceae</taxon>
        <taxon>Heyndrickxia</taxon>
    </lineage>
</organism>
<sequence length="54" mass="6522">MCRILSITLFYQNISNKKFQFAFNFDTKMKHLPYFRLLGAILSMFPVYHPVFRS</sequence>
<reference evidence="5" key="3">
    <citation type="submission" date="2016-01" db="EMBL/GenBank/DDBJ databases">
        <authorList>
            <person name="Mitreva M."/>
            <person name="Pepin K.H."/>
            <person name="Mihindukulasuriya K.A."/>
            <person name="Fulton R."/>
            <person name="Fronick C."/>
            <person name="O'Laughlin M."/>
            <person name="Miner T."/>
            <person name="Herter B."/>
            <person name="Rosa B.A."/>
            <person name="Cordes M."/>
            <person name="Tomlinson C."/>
            <person name="Wollam A."/>
            <person name="Palsikar V.B."/>
            <person name="Mardis E.R."/>
            <person name="Wilson R.K."/>
        </authorList>
    </citation>
    <scope>NUCLEOTIDE SEQUENCE [LARGE SCALE GENOMIC DNA]</scope>
    <source>
        <strain evidence="5">GED7749B</strain>
    </source>
</reference>
<reference evidence="4" key="2">
    <citation type="submission" date="2015-01" db="EMBL/GenBank/DDBJ databases">
        <title>Comparative genome analysis of Bacillus coagulans HM-08, Clostridium butyricum HM-68, Bacillus subtilis HM-66 and Bacillus paralicheniformis BL-09.</title>
        <authorList>
            <person name="Zhang H."/>
        </authorList>
    </citation>
    <scope>NUCLEOTIDE SEQUENCE [LARGE SCALE GENOMIC DNA]</scope>
    <source>
        <strain evidence="4">HM-08</strain>
    </source>
</reference>
<dbReference type="Proteomes" id="UP000032024">
    <property type="component" value="Chromosome"/>
</dbReference>
<keyword evidence="1" id="KW-0812">Transmembrane</keyword>
<gene>
    <name evidence="3" type="ORF">HMPREF3213_03228</name>
    <name evidence="2" type="ORF">SB48_HM08orf05401</name>
</gene>
<evidence type="ECO:0000313" key="3">
    <source>
        <dbReference type="EMBL" id="KWZ77798.1"/>
    </source>
</evidence>
<dbReference type="EMBL" id="LRPN01000164">
    <property type="protein sequence ID" value="KWZ77798.1"/>
    <property type="molecule type" value="Genomic_DNA"/>
</dbReference>
<reference evidence="3" key="4">
    <citation type="submission" date="2016-01" db="EMBL/GenBank/DDBJ databases">
        <authorList>
            <person name="Oliw E.H."/>
        </authorList>
    </citation>
    <scope>NUCLEOTIDE SEQUENCE [LARGE SCALE GENOMIC DNA]</scope>
    <source>
        <strain evidence="3">GED7749B</strain>
    </source>
</reference>
<evidence type="ECO:0000313" key="2">
    <source>
        <dbReference type="EMBL" id="AJO24166.1"/>
    </source>
</evidence>
<protein>
    <submittedName>
        <fullName evidence="3">Uncharacterized protein</fullName>
    </submittedName>
</protein>
<accession>A0A0C5CBG9</accession>
<dbReference type="AlphaFoldDB" id="A0A0C5CBG9"/>
<dbReference type="Proteomes" id="UP000070376">
    <property type="component" value="Unassembled WGS sequence"/>
</dbReference>
<evidence type="ECO:0000313" key="4">
    <source>
        <dbReference type="Proteomes" id="UP000032024"/>
    </source>
</evidence>